<protein>
    <recommendedName>
        <fullName evidence="3">Abortive infection Abi-like protein</fullName>
    </recommendedName>
</protein>
<dbReference type="RefSeq" id="WP_068406188.1">
    <property type="nucleotide sequence ID" value="NZ_CP014504.1"/>
</dbReference>
<name>A0A127VJZ3_9SPHI</name>
<proteinExistence type="predicted"/>
<accession>A0A127VJZ3</accession>
<dbReference type="KEGG" id="pcm:AY601_4835"/>
<sequence>MLLQLFDQGHRAIIWNLIIEQVLTIGDYHNDTWPHLSVTDYGSAIIGSVKPVPNDPAGYLNRIKKEIPELDPIIETYLAESVRTYNINQLLSATITLGCASEKALLILIDSYVNSFHDESAKNVSLKKIEGRFIKTQFDEFDKSIKRLLVNLPYLLKDKYANTLIGVFEMIRSNRNGAGHPTGKLVDKETLFANLQVFITYCKYIYDLKEYLDTNKHD</sequence>
<keyword evidence="2" id="KW-1185">Reference proteome</keyword>
<reference evidence="1 2" key="1">
    <citation type="submission" date="2016-03" db="EMBL/GenBank/DDBJ databases">
        <title>Complete genome sequence of Pedobacter cryoconitis PAMC 27485.</title>
        <authorList>
            <person name="Lee J."/>
            <person name="Kim O.-S."/>
        </authorList>
    </citation>
    <scope>NUCLEOTIDE SEQUENCE [LARGE SCALE GENOMIC DNA]</scope>
    <source>
        <strain evidence="1 2">PAMC 27485</strain>
    </source>
</reference>
<dbReference type="EMBL" id="CP014504">
    <property type="protein sequence ID" value="AMQ01656.1"/>
    <property type="molecule type" value="Genomic_DNA"/>
</dbReference>
<organism evidence="1 2">
    <name type="scientific">Pedobacter cryoconitis</name>
    <dbReference type="NCBI Taxonomy" id="188932"/>
    <lineage>
        <taxon>Bacteria</taxon>
        <taxon>Pseudomonadati</taxon>
        <taxon>Bacteroidota</taxon>
        <taxon>Sphingobacteriia</taxon>
        <taxon>Sphingobacteriales</taxon>
        <taxon>Sphingobacteriaceae</taxon>
        <taxon>Pedobacter</taxon>
    </lineage>
</organism>
<evidence type="ECO:0000313" key="2">
    <source>
        <dbReference type="Proteomes" id="UP000071561"/>
    </source>
</evidence>
<evidence type="ECO:0008006" key="3">
    <source>
        <dbReference type="Google" id="ProtNLM"/>
    </source>
</evidence>
<dbReference type="OrthoDB" id="799283at2"/>
<dbReference type="Proteomes" id="UP000071561">
    <property type="component" value="Chromosome"/>
</dbReference>
<dbReference type="PATRIC" id="fig|188932.3.peg.5007"/>
<gene>
    <name evidence="1" type="ORF">AY601_4835</name>
</gene>
<dbReference type="AlphaFoldDB" id="A0A127VJZ3"/>
<evidence type="ECO:0000313" key="1">
    <source>
        <dbReference type="EMBL" id="AMQ01656.1"/>
    </source>
</evidence>